<keyword evidence="3" id="KW-1185">Reference proteome</keyword>
<organism evidence="2 3">
    <name type="scientific">Aspergillus granulosus</name>
    <dbReference type="NCBI Taxonomy" id="176169"/>
    <lineage>
        <taxon>Eukaryota</taxon>
        <taxon>Fungi</taxon>
        <taxon>Dikarya</taxon>
        <taxon>Ascomycota</taxon>
        <taxon>Pezizomycotina</taxon>
        <taxon>Eurotiomycetes</taxon>
        <taxon>Eurotiomycetidae</taxon>
        <taxon>Eurotiales</taxon>
        <taxon>Aspergillaceae</taxon>
        <taxon>Aspergillus</taxon>
        <taxon>Aspergillus subgen. Nidulantes</taxon>
    </lineage>
</organism>
<sequence length="64" mass="7165">MRCLSPAHSMTGVRPSSWSGKGTSLRRKSTFRQQAKKSTSSAAVPPTPHYKTYKISFVKVRPDR</sequence>
<dbReference type="EMBL" id="JBFXLT010000068">
    <property type="protein sequence ID" value="KAL2810700.1"/>
    <property type="molecule type" value="Genomic_DNA"/>
</dbReference>
<name>A0ABR4H5G3_9EURO</name>
<dbReference type="Proteomes" id="UP001610334">
    <property type="component" value="Unassembled WGS sequence"/>
</dbReference>
<reference evidence="2 3" key="1">
    <citation type="submission" date="2024-07" db="EMBL/GenBank/DDBJ databases">
        <title>Section-level genome sequencing and comparative genomics of Aspergillus sections Usti and Cavernicolus.</title>
        <authorList>
            <consortium name="Lawrence Berkeley National Laboratory"/>
            <person name="Nybo J.L."/>
            <person name="Vesth T.C."/>
            <person name="Theobald S."/>
            <person name="Frisvad J.C."/>
            <person name="Larsen T.O."/>
            <person name="Kjaerboelling I."/>
            <person name="Rothschild-Mancinelli K."/>
            <person name="Lyhne E.K."/>
            <person name="Kogle M.E."/>
            <person name="Barry K."/>
            <person name="Clum A."/>
            <person name="Na H."/>
            <person name="Ledsgaard L."/>
            <person name="Lin J."/>
            <person name="Lipzen A."/>
            <person name="Kuo A."/>
            <person name="Riley R."/>
            <person name="Mondo S."/>
            <person name="Labutti K."/>
            <person name="Haridas S."/>
            <person name="Pangalinan J."/>
            <person name="Salamov A.A."/>
            <person name="Simmons B.A."/>
            <person name="Magnuson J.K."/>
            <person name="Chen J."/>
            <person name="Drula E."/>
            <person name="Henrissat B."/>
            <person name="Wiebenga A."/>
            <person name="Lubbers R.J."/>
            <person name="Gomes A.C."/>
            <person name="Makela M.R."/>
            <person name="Stajich J."/>
            <person name="Grigoriev I.V."/>
            <person name="Mortensen U.H."/>
            <person name="De Vries R.P."/>
            <person name="Baker S.E."/>
            <person name="Andersen M.R."/>
        </authorList>
    </citation>
    <scope>NUCLEOTIDE SEQUENCE [LARGE SCALE GENOMIC DNA]</scope>
    <source>
        <strain evidence="2 3">CBS 588.65</strain>
    </source>
</reference>
<evidence type="ECO:0000313" key="3">
    <source>
        <dbReference type="Proteomes" id="UP001610334"/>
    </source>
</evidence>
<evidence type="ECO:0000313" key="2">
    <source>
        <dbReference type="EMBL" id="KAL2810700.1"/>
    </source>
</evidence>
<evidence type="ECO:0000256" key="1">
    <source>
        <dbReference type="SAM" id="MobiDB-lite"/>
    </source>
</evidence>
<feature type="compositionally biased region" description="Polar residues" evidence="1">
    <location>
        <begin position="31"/>
        <end position="42"/>
    </location>
</feature>
<feature type="region of interest" description="Disordered" evidence="1">
    <location>
        <begin position="1"/>
        <end position="47"/>
    </location>
</feature>
<gene>
    <name evidence="2" type="ORF">BJX63DRAFT_308408</name>
</gene>
<proteinExistence type="predicted"/>
<comment type="caution">
    <text evidence="2">The sequence shown here is derived from an EMBL/GenBank/DDBJ whole genome shotgun (WGS) entry which is preliminary data.</text>
</comment>
<accession>A0ABR4H5G3</accession>
<protein>
    <submittedName>
        <fullName evidence="2">Uncharacterized protein</fullName>
    </submittedName>
</protein>